<comment type="pathway">
    <text evidence="1">Lipid metabolism.</text>
</comment>
<organism evidence="11 12">
    <name type="scientific">Maritimibacter harenae</name>
    <dbReference type="NCBI Taxonomy" id="2606218"/>
    <lineage>
        <taxon>Bacteria</taxon>
        <taxon>Pseudomonadati</taxon>
        <taxon>Pseudomonadota</taxon>
        <taxon>Alphaproteobacteria</taxon>
        <taxon>Rhodobacterales</taxon>
        <taxon>Roseobacteraceae</taxon>
        <taxon>Maritimibacter</taxon>
    </lineage>
</organism>
<keyword evidence="5" id="KW-0012">Acyltransferase</keyword>
<dbReference type="SUPFAM" id="SSF55729">
    <property type="entry name" value="Acyl-CoA N-acyltransferases (Nat)"/>
    <property type="match status" value="1"/>
</dbReference>
<name>A0A845M009_9RHOB</name>
<evidence type="ECO:0000256" key="10">
    <source>
        <dbReference type="ARBA" id="ARBA00047785"/>
    </source>
</evidence>
<evidence type="ECO:0000256" key="5">
    <source>
        <dbReference type="ARBA" id="ARBA00023315"/>
    </source>
</evidence>
<evidence type="ECO:0000256" key="2">
    <source>
        <dbReference type="ARBA" id="ARBA00022516"/>
    </source>
</evidence>
<evidence type="ECO:0000256" key="8">
    <source>
        <dbReference type="ARBA" id="ARBA00039866"/>
    </source>
</evidence>
<keyword evidence="4" id="KW-0443">Lipid metabolism</keyword>
<keyword evidence="3 11" id="KW-0808">Transferase</keyword>
<comment type="caution">
    <text evidence="11">The sequence shown here is derived from an EMBL/GenBank/DDBJ whole genome shotgun (WGS) entry which is preliminary data.</text>
</comment>
<keyword evidence="12" id="KW-1185">Reference proteome</keyword>
<evidence type="ECO:0000256" key="4">
    <source>
        <dbReference type="ARBA" id="ARBA00023098"/>
    </source>
</evidence>
<evidence type="ECO:0000313" key="12">
    <source>
        <dbReference type="Proteomes" id="UP000467322"/>
    </source>
</evidence>
<dbReference type="PANTHER" id="PTHR37323">
    <property type="entry name" value="GCN5-RELATED N-ACETYLTRANSFERASE"/>
    <property type="match status" value="1"/>
</dbReference>
<evidence type="ECO:0000256" key="9">
    <source>
        <dbReference type="ARBA" id="ARBA00045724"/>
    </source>
</evidence>
<dbReference type="InterPro" id="IPR052351">
    <property type="entry name" value="Ornithine_N-alpha-AT"/>
</dbReference>
<evidence type="ECO:0000256" key="3">
    <source>
        <dbReference type="ARBA" id="ARBA00022679"/>
    </source>
</evidence>
<dbReference type="RefSeq" id="WP_161351041.1">
    <property type="nucleotide sequence ID" value="NZ_WTUX01000011.1"/>
</dbReference>
<proteinExistence type="inferred from homology"/>
<dbReference type="InterPro" id="IPR016181">
    <property type="entry name" value="Acyl_CoA_acyltransferase"/>
</dbReference>
<evidence type="ECO:0000256" key="7">
    <source>
        <dbReference type="ARBA" id="ARBA00039058"/>
    </source>
</evidence>
<evidence type="ECO:0000313" key="11">
    <source>
        <dbReference type="EMBL" id="MZR12926.1"/>
    </source>
</evidence>
<reference evidence="11 12" key="1">
    <citation type="submission" date="2019-12" db="EMBL/GenBank/DDBJ databases">
        <title>Maritimibacter sp. nov. sp. isolated from sea sand.</title>
        <authorList>
            <person name="Kim J."/>
            <person name="Jeong S.E."/>
            <person name="Jung H.S."/>
            <person name="Jeon C.O."/>
        </authorList>
    </citation>
    <scope>NUCLEOTIDE SEQUENCE [LARGE SCALE GENOMIC DNA]</scope>
    <source>
        <strain evidence="11 12">DP07</strain>
    </source>
</reference>
<comment type="function">
    <text evidence="9">Catalyzes the first step in the biosynthesis of ornithine lipids, which are phosphorus-free membrane lipids. Catalyzes the 3-hydroxyacyl-acyl carrier protein-dependent acylation of ornithine to form lyso-ornithine lipid (LOL).</text>
</comment>
<dbReference type="GO" id="GO:0006629">
    <property type="term" value="P:lipid metabolic process"/>
    <property type="evidence" value="ECO:0007669"/>
    <property type="project" value="UniProtKB-KW"/>
</dbReference>
<sequence length="243" mass="26096">MSETLLTRGPLVARLASVPEDVDAAQALRFRAFRDPDGTGRDADPFDATFDHLLVERDGALVCTFRFQLFEGGAAAQAGYTARVYDIAPLEPLAGPWIEMGRFCMAPGDHDPDLLRLAWGAMTRIVDGSGARLLFGCSSFAGTDPAIHGATLRLLRARHLGPEGLRPGRRAPETVALPAGEFDPAAAQRGLPPLLRTYLMMGGWVSDHAVVDRDMGTLHVFTGVEIDKVPPARARALRALAGD</sequence>
<dbReference type="AlphaFoldDB" id="A0A845M009"/>
<comment type="catalytic activity">
    <reaction evidence="10">
        <text>a (3R)-hydroxyacyl-[ACP] + L-ornithine = a lyso-ornithine lipid + holo-[ACP] + H(+)</text>
        <dbReference type="Rhea" id="RHEA:20633"/>
        <dbReference type="Rhea" id="RHEA-COMP:9685"/>
        <dbReference type="Rhea" id="RHEA-COMP:9945"/>
        <dbReference type="ChEBI" id="CHEBI:15378"/>
        <dbReference type="ChEBI" id="CHEBI:46911"/>
        <dbReference type="ChEBI" id="CHEBI:64479"/>
        <dbReference type="ChEBI" id="CHEBI:78827"/>
        <dbReference type="ChEBI" id="CHEBI:138482"/>
        <dbReference type="EC" id="2.3.2.30"/>
    </reaction>
    <physiologicalReaction direction="left-to-right" evidence="10">
        <dbReference type="Rhea" id="RHEA:20634"/>
    </physiologicalReaction>
</comment>
<dbReference type="EMBL" id="WTUX01000011">
    <property type="protein sequence ID" value="MZR12926.1"/>
    <property type="molecule type" value="Genomic_DNA"/>
</dbReference>
<dbReference type="Pfam" id="PF13444">
    <property type="entry name" value="Acetyltransf_5"/>
    <property type="match status" value="1"/>
</dbReference>
<dbReference type="PANTHER" id="PTHR37323:SF1">
    <property type="entry name" value="L-ORNITHINE N(ALPHA)-ACYLTRANSFERASE"/>
    <property type="match status" value="1"/>
</dbReference>
<dbReference type="EC" id="2.3.2.30" evidence="7"/>
<dbReference type="Gene3D" id="3.40.630.30">
    <property type="match status" value="1"/>
</dbReference>
<comment type="similarity">
    <text evidence="6">Belongs to the acetyltransferase family. OlsB subfamily.</text>
</comment>
<evidence type="ECO:0000256" key="1">
    <source>
        <dbReference type="ARBA" id="ARBA00005189"/>
    </source>
</evidence>
<keyword evidence="2" id="KW-0444">Lipid biosynthesis</keyword>
<dbReference type="GO" id="GO:0043810">
    <property type="term" value="F:ornithine-acyl [acyl carrier protein] N-acyltransferase activity"/>
    <property type="evidence" value="ECO:0007669"/>
    <property type="project" value="UniProtKB-EC"/>
</dbReference>
<accession>A0A845M009</accession>
<evidence type="ECO:0000256" key="6">
    <source>
        <dbReference type="ARBA" id="ARBA00038095"/>
    </source>
</evidence>
<dbReference type="Proteomes" id="UP000467322">
    <property type="component" value="Unassembled WGS sequence"/>
</dbReference>
<gene>
    <name evidence="11" type="ORF">GQE99_07825</name>
</gene>
<protein>
    <recommendedName>
        <fullName evidence="8">L-ornithine N(alpha)-acyltransferase</fullName>
        <ecNumber evidence="7">2.3.2.30</ecNumber>
    </recommendedName>
</protein>